<keyword evidence="1" id="KW-0812">Transmembrane</keyword>
<name>A0A5Q2FHD1_9ACTN</name>
<accession>A0A5Q2FHD1</accession>
<sequence length="80" mass="8682">MSMHLQDWFGQNIWALWLTGVVLSLMIELLQRDRRALAAAGGCAIGAVVAAIAPAAWWLAPIGAVVAVAAFWMILRPRRA</sequence>
<evidence type="ECO:0000313" key="3">
    <source>
        <dbReference type="Proteomes" id="UP000386847"/>
    </source>
</evidence>
<gene>
    <name evidence="2" type="ORF">Rai3103_16505</name>
</gene>
<feature type="transmembrane region" description="Helical" evidence="1">
    <location>
        <begin position="36"/>
        <end position="52"/>
    </location>
</feature>
<evidence type="ECO:0000313" key="2">
    <source>
        <dbReference type="EMBL" id="QGF24954.1"/>
    </source>
</evidence>
<dbReference type="KEGG" id="rain:Rai3103_16505"/>
<protein>
    <submittedName>
        <fullName evidence="2">Uncharacterized protein</fullName>
    </submittedName>
</protein>
<feature type="transmembrane region" description="Helical" evidence="1">
    <location>
        <begin position="12"/>
        <end position="29"/>
    </location>
</feature>
<keyword evidence="3" id="KW-1185">Reference proteome</keyword>
<dbReference type="EMBL" id="CP045725">
    <property type="protein sequence ID" value="QGF24954.1"/>
    <property type="molecule type" value="Genomic_DNA"/>
</dbReference>
<dbReference type="AlphaFoldDB" id="A0A5Q2FHD1"/>
<reference evidence="2 3" key="1">
    <citation type="submission" date="2019-10" db="EMBL/GenBank/DDBJ databases">
        <title>Genomic analysis of Raineyella sp. CBA3103.</title>
        <authorList>
            <person name="Roh S.W."/>
        </authorList>
    </citation>
    <scope>NUCLEOTIDE SEQUENCE [LARGE SCALE GENOMIC DNA]</scope>
    <source>
        <strain evidence="2 3">CBA3103</strain>
    </source>
</reference>
<dbReference type="Proteomes" id="UP000386847">
    <property type="component" value="Chromosome"/>
</dbReference>
<keyword evidence="1" id="KW-0472">Membrane</keyword>
<feature type="transmembrane region" description="Helical" evidence="1">
    <location>
        <begin position="58"/>
        <end position="75"/>
    </location>
</feature>
<keyword evidence="1" id="KW-1133">Transmembrane helix</keyword>
<dbReference type="RefSeq" id="WP_153573483.1">
    <property type="nucleotide sequence ID" value="NZ_CP045725.1"/>
</dbReference>
<evidence type="ECO:0000256" key="1">
    <source>
        <dbReference type="SAM" id="Phobius"/>
    </source>
</evidence>
<organism evidence="2 3">
    <name type="scientific">Raineyella fluvialis</name>
    <dbReference type="NCBI Taxonomy" id="2662261"/>
    <lineage>
        <taxon>Bacteria</taxon>
        <taxon>Bacillati</taxon>
        <taxon>Actinomycetota</taxon>
        <taxon>Actinomycetes</taxon>
        <taxon>Propionibacteriales</taxon>
        <taxon>Propionibacteriaceae</taxon>
        <taxon>Raineyella</taxon>
    </lineage>
</organism>
<proteinExistence type="predicted"/>